<keyword evidence="8" id="KW-0238">DNA-binding</keyword>
<evidence type="ECO:0000313" key="15">
    <source>
        <dbReference type="EMBL" id="KAH0560595.1"/>
    </source>
</evidence>
<dbReference type="Gene3D" id="3.30.160.60">
    <property type="entry name" value="Classic Zinc Finger"/>
    <property type="match status" value="9"/>
</dbReference>
<feature type="domain" description="C2H2-type" evidence="13">
    <location>
        <begin position="531"/>
        <end position="558"/>
    </location>
</feature>
<gene>
    <name evidence="15" type="ORF">KQX54_006203</name>
</gene>
<organism evidence="15 16">
    <name type="scientific">Cotesia glomerata</name>
    <name type="common">Lepidopteran parasitic wasp</name>
    <name type="synonym">Apanteles glomeratus</name>
    <dbReference type="NCBI Taxonomy" id="32391"/>
    <lineage>
        <taxon>Eukaryota</taxon>
        <taxon>Metazoa</taxon>
        <taxon>Ecdysozoa</taxon>
        <taxon>Arthropoda</taxon>
        <taxon>Hexapoda</taxon>
        <taxon>Insecta</taxon>
        <taxon>Pterygota</taxon>
        <taxon>Neoptera</taxon>
        <taxon>Endopterygota</taxon>
        <taxon>Hymenoptera</taxon>
        <taxon>Apocrita</taxon>
        <taxon>Ichneumonoidea</taxon>
        <taxon>Braconidae</taxon>
        <taxon>Microgastrinae</taxon>
        <taxon>Cotesia</taxon>
    </lineage>
</organism>
<feature type="domain" description="ZAD" evidence="14">
    <location>
        <begin position="15"/>
        <end position="90"/>
    </location>
</feature>
<feature type="domain" description="C2H2-type" evidence="13">
    <location>
        <begin position="503"/>
        <end position="530"/>
    </location>
</feature>
<evidence type="ECO:0000313" key="16">
    <source>
        <dbReference type="Proteomes" id="UP000826195"/>
    </source>
</evidence>
<dbReference type="SMART" id="SM00355">
    <property type="entry name" value="ZnF_C2H2"/>
    <property type="match status" value="11"/>
</dbReference>
<dbReference type="FunFam" id="3.30.160.60:FF:000065">
    <property type="entry name" value="B-cell CLL/lymphoma 6, member B"/>
    <property type="match status" value="1"/>
</dbReference>
<keyword evidence="5 11" id="KW-0863">Zinc-finger</keyword>
<dbReference type="InterPro" id="IPR013087">
    <property type="entry name" value="Znf_C2H2_type"/>
</dbReference>
<dbReference type="Pfam" id="PF12874">
    <property type="entry name" value="zf-met"/>
    <property type="match status" value="1"/>
</dbReference>
<feature type="binding site" evidence="12">
    <location>
        <position position="66"/>
    </location>
    <ligand>
        <name>Zn(2+)</name>
        <dbReference type="ChEBI" id="CHEBI:29105"/>
    </ligand>
</feature>
<evidence type="ECO:0000256" key="5">
    <source>
        <dbReference type="ARBA" id="ARBA00022771"/>
    </source>
</evidence>
<keyword evidence="7" id="KW-0805">Transcription regulation</keyword>
<keyword evidence="9" id="KW-0804">Transcription</keyword>
<dbReference type="InterPro" id="IPR036236">
    <property type="entry name" value="Znf_C2H2_sf"/>
</dbReference>
<evidence type="ECO:0000259" key="14">
    <source>
        <dbReference type="PROSITE" id="PS51915"/>
    </source>
</evidence>
<dbReference type="Pfam" id="PF00096">
    <property type="entry name" value="zf-C2H2"/>
    <property type="match status" value="10"/>
</dbReference>
<evidence type="ECO:0000259" key="13">
    <source>
        <dbReference type="PROSITE" id="PS50157"/>
    </source>
</evidence>
<dbReference type="SUPFAM" id="SSF57716">
    <property type="entry name" value="Glucocorticoid receptor-like (DNA-binding domain)"/>
    <property type="match status" value="1"/>
</dbReference>
<keyword evidence="3 12" id="KW-0479">Metal-binding</keyword>
<dbReference type="FunFam" id="3.30.160.60:FF:000145">
    <property type="entry name" value="Zinc finger protein 574"/>
    <property type="match status" value="2"/>
</dbReference>
<feature type="domain" description="C2H2-type" evidence="13">
    <location>
        <begin position="125"/>
        <end position="152"/>
    </location>
</feature>
<feature type="domain" description="C2H2-type" evidence="13">
    <location>
        <begin position="475"/>
        <end position="502"/>
    </location>
</feature>
<keyword evidence="10" id="KW-0539">Nucleus</keyword>
<evidence type="ECO:0000256" key="11">
    <source>
        <dbReference type="PROSITE-ProRule" id="PRU00042"/>
    </source>
</evidence>
<evidence type="ECO:0000256" key="7">
    <source>
        <dbReference type="ARBA" id="ARBA00023015"/>
    </source>
</evidence>
<feature type="binding site" evidence="12">
    <location>
        <position position="17"/>
    </location>
    <ligand>
        <name>Zn(2+)</name>
        <dbReference type="ChEBI" id="CHEBI:29105"/>
    </ligand>
</feature>
<dbReference type="PROSITE" id="PS50157">
    <property type="entry name" value="ZINC_FINGER_C2H2_2"/>
    <property type="match status" value="11"/>
</dbReference>
<keyword evidence="4" id="KW-0677">Repeat</keyword>
<feature type="domain" description="C2H2-type" evidence="13">
    <location>
        <begin position="212"/>
        <end position="239"/>
    </location>
</feature>
<dbReference type="EMBL" id="JAHXZJ010000374">
    <property type="protein sequence ID" value="KAH0560595.1"/>
    <property type="molecule type" value="Genomic_DNA"/>
</dbReference>
<protein>
    <submittedName>
        <fullName evidence="15">Uncharacterized protein</fullName>
    </submittedName>
</protein>
<dbReference type="GO" id="GO:0008270">
    <property type="term" value="F:zinc ion binding"/>
    <property type="evidence" value="ECO:0007669"/>
    <property type="project" value="UniProtKB-UniRule"/>
</dbReference>
<evidence type="ECO:0000256" key="2">
    <source>
        <dbReference type="ARBA" id="ARBA00006991"/>
    </source>
</evidence>
<feature type="domain" description="C2H2-type" evidence="13">
    <location>
        <begin position="404"/>
        <end position="431"/>
    </location>
</feature>
<evidence type="ECO:0000256" key="6">
    <source>
        <dbReference type="ARBA" id="ARBA00022833"/>
    </source>
</evidence>
<evidence type="ECO:0000256" key="4">
    <source>
        <dbReference type="ARBA" id="ARBA00022737"/>
    </source>
</evidence>
<dbReference type="InterPro" id="IPR050888">
    <property type="entry name" value="ZnF_C2H2-type_TF"/>
</dbReference>
<dbReference type="SUPFAM" id="SSF57667">
    <property type="entry name" value="beta-beta-alpha zinc fingers"/>
    <property type="match status" value="6"/>
</dbReference>
<evidence type="ECO:0000256" key="10">
    <source>
        <dbReference type="ARBA" id="ARBA00023242"/>
    </source>
</evidence>
<evidence type="ECO:0000256" key="12">
    <source>
        <dbReference type="PROSITE-ProRule" id="PRU01263"/>
    </source>
</evidence>
<feature type="domain" description="C2H2-type" evidence="13">
    <location>
        <begin position="376"/>
        <end position="403"/>
    </location>
</feature>
<dbReference type="Gene3D" id="3.40.1800.20">
    <property type="match status" value="1"/>
</dbReference>
<evidence type="ECO:0000256" key="3">
    <source>
        <dbReference type="ARBA" id="ARBA00022723"/>
    </source>
</evidence>
<comment type="similarity">
    <text evidence="2">Belongs to the krueppel C2H2-type zinc-finger protein family.</text>
</comment>
<comment type="caution">
    <text evidence="15">The sequence shown here is derived from an EMBL/GenBank/DDBJ whole genome shotgun (WGS) entry which is preliminary data.</text>
</comment>
<dbReference type="FunFam" id="3.30.160.60:FF:000534">
    <property type="entry name" value="zinc finger protein 674"/>
    <property type="match status" value="1"/>
</dbReference>
<feature type="domain" description="C2H2-type" evidence="13">
    <location>
        <begin position="559"/>
        <end position="586"/>
    </location>
</feature>
<dbReference type="Pfam" id="PF07776">
    <property type="entry name" value="zf-AD"/>
    <property type="match status" value="1"/>
</dbReference>
<feature type="binding site" evidence="12">
    <location>
        <position position="63"/>
    </location>
    <ligand>
        <name>Zn(2+)</name>
        <dbReference type="ChEBI" id="CHEBI:29105"/>
    </ligand>
</feature>
<feature type="domain" description="C2H2-type" evidence="13">
    <location>
        <begin position="348"/>
        <end position="375"/>
    </location>
</feature>
<dbReference type="InterPro" id="IPR012934">
    <property type="entry name" value="Znf_AD"/>
</dbReference>
<reference evidence="15 16" key="1">
    <citation type="journal article" date="2021" name="J. Hered.">
        <title>A chromosome-level genome assembly of the parasitoid wasp, Cotesia glomerata (Hymenoptera: Braconidae).</title>
        <authorList>
            <person name="Pinto B.J."/>
            <person name="Weis J.J."/>
            <person name="Gamble T."/>
            <person name="Ode P.J."/>
            <person name="Paul R."/>
            <person name="Zaspel J.M."/>
        </authorList>
    </citation>
    <scope>NUCLEOTIDE SEQUENCE [LARGE SCALE GENOMIC DNA]</scope>
    <source>
        <strain evidence="15">CgM1</strain>
    </source>
</reference>
<dbReference type="PROSITE" id="PS51915">
    <property type="entry name" value="ZAD"/>
    <property type="match status" value="1"/>
</dbReference>
<keyword evidence="16" id="KW-1185">Reference proteome</keyword>
<keyword evidence="6 12" id="KW-0862">Zinc</keyword>
<dbReference type="GO" id="GO:0005634">
    <property type="term" value="C:nucleus"/>
    <property type="evidence" value="ECO:0007669"/>
    <property type="project" value="UniProtKB-SubCell"/>
</dbReference>
<comment type="subcellular location">
    <subcellularLocation>
        <location evidence="1">Nucleus</location>
    </subcellularLocation>
</comment>
<dbReference type="PROSITE" id="PS00028">
    <property type="entry name" value="ZINC_FINGER_C2H2_1"/>
    <property type="match status" value="11"/>
</dbReference>
<feature type="domain" description="C2H2-type" evidence="13">
    <location>
        <begin position="447"/>
        <end position="474"/>
    </location>
</feature>
<sequence length="613" mass="69631">MFIVTKQIDSENISKLCRTCLREDGKKMICLFVGPAETSLAAKLRSLSCLEVWQGDGLPEKLCDRCVTRAESALLFREQCRAADRALRQAAARVSGLANYTTVSGCKLYQQNHGLTPIESSQKTLKCSDCGAVFMNYQELQTHSRLHNPFAPDAGSLSHMHIVEEQNPYFNSESSSVIDNNHESIVNLSRPSLSPLPAAELSRKNDRPACALHCSLCNHTFPDRNQLISHNLSHCANNEDTSCDSIEIGDDSNPIAENLSFQAIDLAYPRHNPSIDFNYSENLNLASDPTSNNLVSTNLEIQNSSSNLSDHIISFPRFSDQLNNEENLASNGNLPVQINSEHELDKKHKCLTCNKTFAQKSKLKTHELSHTGEKPFRCVNCDKAYTSKSKLNAHMRLHTGANVHRCDVCQKTFSYPSYLVEHLKTHSINNKNKIKNNGNIDLNSEKFECSICGKKFRIKKNLRLHLKLHSGKDLFNCEICDKVFSQKYNLKVHMRIHKGIKIHKCEYCSKSFSEKGNYKEHLRIHTKVKPFVCKLCNKAFSQSSHLKNHEASHDNQRPYQCRLCGKRFKLSSHLKRHVNLHTSVKNFKCMQCDQMFTQAFSLKRHLKKHNDVT</sequence>
<dbReference type="SMART" id="SM00868">
    <property type="entry name" value="zf-AD"/>
    <property type="match status" value="1"/>
</dbReference>
<dbReference type="Proteomes" id="UP000826195">
    <property type="component" value="Unassembled WGS sequence"/>
</dbReference>
<dbReference type="PANTHER" id="PTHR24406">
    <property type="entry name" value="TRANSCRIPTIONAL REPRESSOR CTCFL-RELATED"/>
    <property type="match status" value="1"/>
</dbReference>
<accession>A0AAV7IX91</accession>
<dbReference type="FunFam" id="3.30.160.60:FF:001963">
    <property type="entry name" value="Replication initiator 1"/>
    <property type="match status" value="1"/>
</dbReference>
<proteinExistence type="inferred from homology"/>
<dbReference type="GO" id="GO:0003677">
    <property type="term" value="F:DNA binding"/>
    <property type="evidence" value="ECO:0007669"/>
    <property type="project" value="UniProtKB-KW"/>
</dbReference>
<dbReference type="AlphaFoldDB" id="A0AAV7IX91"/>
<feature type="binding site" evidence="12">
    <location>
        <position position="20"/>
    </location>
    <ligand>
        <name>Zn(2+)</name>
        <dbReference type="ChEBI" id="CHEBI:29105"/>
    </ligand>
</feature>
<evidence type="ECO:0000256" key="9">
    <source>
        <dbReference type="ARBA" id="ARBA00023163"/>
    </source>
</evidence>
<name>A0AAV7IX91_COTGL</name>
<evidence type="ECO:0000256" key="1">
    <source>
        <dbReference type="ARBA" id="ARBA00004123"/>
    </source>
</evidence>
<evidence type="ECO:0000256" key="8">
    <source>
        <dbReference type="ARBA" id="ARBA00023125"/>
    </source>
</evidence>
<dbReference type="FunFam" id="3.30.160.60:FF:000045">
    <property type="entry name" value="ZFP69 zinc finger protein B"/>
    <property type="match status" value="1"/>
</dbReference>
<dbReference type="FunFam" id="3.30.160.60:FF:001480">
    <property type="entry name" value="Si:cabz01071911.3"/>
    <property type="match status" value="1"/>
</dbReference>
<feature type="domain" description="C2H2-type" evidence="13">
    <location>
        <begin position="587"/>
        <end position="613"/>
    </location>
</feature>